<evidence type="ECO:0000313" key="1">
    <source>
        <dbReference type="EMBL" id="SNR85402.1"/>
    </source>
</evidence>
<dbReference type="EMBL" id="FZOF01000001">
    <property type="protein sequence ID" value="SNR85402.1"/>
    <property type="molecule type" value="Genomic_DNA"/>
</dbReference>
<sequence length="161" mass="17363">MTSTRGRPGQGRPRTQWRWLTGVAPALCLAFAPLLLYAVVAAADAAVRYEMAPHSIDCADTESFLGGRVPVGATDIVCTDHSAPLSREQDVRFRLPRDRVAAELTGAFPRLHGTDPCEADLCFTGGLRDAWHDPALSDHISATVTYRLDGTALVEIGAYNV</sequence>
<proteinExistence type="predicted"/>
<gene>
    <name evidence="1" type="ORF">SAMN05216252_101464</name>
</gene>
<dbReference type="Proteomes" id="UP000198280">
    <property type="component" value="Unassembled WGS sequence"/>
</dbReference>
<reference evidence="1 2" key="1">
    <citation type="submission" date="2017-06" db="EMBL/GenBank/DDBJ databases">
        <authorList>
            <person name="Kim H.J."/>
            <person name="Triplett B.A."/>
        </authorList>
    </citation>
    <scope>NUCLEOTIDE SEQUENCE [LARGE SCALE GENOMIC DNA]</scope>
    <source>
        <strain evidence="1 2">CGMCC 4.1858</strain>
    </source>
</reference>
<name>A0A238ZQI3_9ACTN</name>
<accession>A0A238ZQI3</accession>
<protein>
    <submittedName>
        <fullName evidence="1">Uncharacterized protein</fullName>
    </submittedName>
</protein>
<organism evidence="1 2">
    <name type="scientific">Actinacidiphila glaucinigra</name>
    <dbReference type="NCBI Taxonomy" id="235986"/>
    <lineage>
        <taxon>Bacteria</taxon>
        <taxon>Bacillati</taxon>
        <taxon>Actinomycetota</taxon>
        <taxon>Actinomycetes</taxon>
        <taxon>Kitasatosporales</taxon>
        <taxon>Streptomycetaceae</taxon>
        <taxon>Actinacidiphila</taxon>
    </lineage>
</organism>
<evidence type="ECO:0000313" key="2">
    <source>
        <dbReference type="Proteomes" id="UP000198280"/>
    </source>
</evidence>
<dbReference type="AlphaFoldDB" id="A0A238ZQI3"/>
<dbReference type="RefSeq" id="WP_089221874.1">
    <property type="nucleotide sequence ID" value="NZ_FZOF01000001.1"/>
</dbReference>
<keyword evidence="2" id="KW-1185">Reference proteome</keyword>